<dbReference type="RefSeq" id="WP_164933140.1">
    <property type="nucleotide sequence ID" value="NZ_CP034669.1"/>
</dbReference>
<accession>A0A410RLH7</accession>
<organism evidence="1 2">
    <name type="scientific">Corallococcus coralloides</name>
    <name type="common">Myxococcus coralloides</name>
    <dbReference type="NCBI Taxonomy" id="184914"/>
    <lineage>
        <taxon>Bacteria</taxon>
        <taxon>Pseudomonadati</taxon>
        <taxon>Myxococcota</taxon>
        <taxon>Myxococcia</taxon>
        <taxon>Myxococcales</taxon>
        <taxon>Cystobacterineae</taxon>
        <taxon>Myxococcaceae</taxon>
        <taxon>Corallococcus</taxon>
    </lineage>
</organism>
<gene>
    <name evidence="1" type="ORF">EJ065_1108</name>
</gene>
<evidence type="ECO:0008006" key="3">
    <source>
        <dbReference type="Google" id="ProtNLM"/>
    </source>
</evidence>
<sequence>MKRLIIVVEGPTEGEFVKHVLGPHLDARSVFTSTLIVTTRRDERTGAKLNKGGGPWRNWDRDLRRVMGENPGPDVAFTTLIDLYGLPKDFPQLEALSGIGDTRHRASEVETVMSKQFGDRRFIPYVQRHEFEALVLASLRALAGVLDAEEDLQGLEQLHSDIAGHSPEDVNDGTETAPSKRLLARIPSYRKRLHGPLAVESTGLESLRAACPRFDAWVTRLEGL</sequence>
<dbReference type="InterPro" id="IPR025455">
    <property type="entry name" value="DUF4276"/>
</dbReference>
<evidence type="ECO:0000313" key="2">
    <source>
        <dbReference type="Proteomes" id="UP000288758"/>
    </source>
</evidence>
<reference evidence="1 2" key="1">
    <citation type="submission" date="2018-12" db="EMBL/GenBank/DDBJ databases">
        <title>Complete Genome Sequence of the Corallopyronin A producing Myxobacterium Corallococcus coralloides B035.</title>
        <authorList>
            <person name="Bouhired S.M."/>
            <person name="Rupp O."/>
            <person name="Blom J."/>
            <person name="Schaeberle T.F."/>
            <person name="Kehraus S."/>
            <person name="Schiefer A."/>
            <person name="Pfarr K."/>
            <person name="Goesmann A."/>
            <person name="Hoerauf A."/>
            <person name="Koenig G.M."/>
        </authorList>
    </citation>
    <scope>NUCLEOTIDE SEQUENCE [LARGE SCALE GENOMIC DNA]</scope>
    <source>
        <strain evidence="1 2">B035</strain>
    </source>
</reference>
<protein>
    <recommendedName>
        <fullName evidence="3">DUF4276 family protein</fullName>
    </recommendedName>
</protein>
<dbReference type="Proteomes" id="UP000288758">
    <property type="component" value="Chromosome"/>
</dbReference>
<dbReference type="AlphaFoldDB" id="A0A410RLH7"/>
<proteinExistence type="predicted"/>
<dbReference type="EMBL" id="CP034669">
    <property type="protein sequence ID" value="QAT82713.1"/>
    <property type="molecule type" value="Genomic_DNA"/>
</dbReference>
<evidence type="ECO:0000313" key="1">
    <source>
        <dbReference type="EMBL" id="QAT82713.1"/>
    </source>
</evidence>
<dbReference type="Pfam" id="PF14103">
    <property type="entry name" value="DUF4276"/>
    <property type="match status" value="1"/>
</dbReference>
<name>A0A410RLH7_CORCK</name>